<dbReference type="PANTHER" id="PTHR42939:SF1">
    <property type="entry name" value="ABC TRANSPORTER ATP-BINDING PROTEIN ALBC-RELATED"/>
    <property type="match status" value="1"/>
</dbReference>
<keyword evidence="2" id="KW-0547">Nucleotide-binding</keyword>
<evidence type="ECO:0000313" key="6">
    <source>
        <dbReference type="Proteomes" id="UP001218246"/>
    </source>
</evidence>
<evidence type="ECO:0000256" key="2">
    <source>
        <dbReference type="ARBA" id="ARBA00022741"/>
    </source>
</evidence>
<keyword evidence="1" id="KW-0813">Transport</keyword>
<evidence type="ECO:0000256" key="1">
    <source>
        <dbReference type="ARBA" id="ARBA00022448"/>
    </source>
</evidence>
<organism evidence="5 6">
    <name type="scientific">Ectobacillus antri</name>
    <dbReference type="NCBI Taxonomy" id="2486280"/>
    <lineage>
        <taxon>Bacteria</taxon>
        <taxon>Bacillati</taxon>
        <taxon>Bacillota</taxon>
        <taxon>Bacilli</taxon>
        <taxon>Bacillales</taxon>
        <taxon>Bacillaceae</taxon>
        <taxon>Ectobacillus</taxon>
    </lineage>
</organism>
<evidence type="ECO:0000259" key="4">
    <source>
        <dbReference type="PROSITE" id="PS50893"/>
    </source>
</evidence>
<dbReference type="Gene3D" id="3.40.50.300">
    <property type="entry name" value="P-loop containing nucleotide triphosphate hydrolases"/>
    <property type="match status" value="1"/>
</dbReference>
<dbReference type="Proteomes" id="UP001218246">
    <property type="component" value="Unassembled WGS sequence"/>
</dbReference>
<gene>
    <name evidence="5" type="ORF">P6P90_10200</name>
</gene>
<keyword evidence="6" id="KW-1185">Reference proteome</keyword>
<dbReference type="RefSeq" id="WP_124565062.1">
    <property type="nucleotide sequence ID" value="NZ_JARRRY010000007.1"/>
</dbReference>
<keyword evidence="3 5" id="KW-0067">ATP-binding</keyword>
<dbReference type="PROSITE" id="PS00211">
    <property type="entry name" value="ABC_TRANSPORTER_1"/>
    <property type="match status" value="1"/>
</dbReference>
<sequence length="219" mass="24361">MNYLNYAITLSGVSKKVKKQLILDNITLNLEKNKSYGFVGYNGSGKSMLFKVICGFTSYSSGSVTVNGKVIGKDVDFIEDAGVIIETPEFLPKLTGYENLLLLSEIRRQISKEQILHSLKIVGLEQQANKLVGKYSLGMKQRLRIAQAIMENQSILILDEPFNGLDKKGLAEMQNLLLELKKNKTILLTSHSEGDISLLCDTVFEIESGKIIGEERITN</sequence>
<accession>A0ABT6H6N9</accession>
<comment type="caution">
    <text evidence="5">The sequence shown here is derived from an EMBL/GenBank/DDBJ whole genome shotgun (WGS) entry which is preliminary data.</text>
</comment>
<feature type="domain" description="ABC transporter" evidence="4">
    <location>
        <begin position="8"/>
        <end position="217"/>
    </location>
</feature>
<dbReference type="InterPro" id="IPR003439">
    <property type="entry name" value="ABC_transporter-like_ATP-bd"/>
</dbReference>
<evidence type="ECO:0000256" key="3">
    <source>
        <dbReference type="ARBA" id="ARBA00022840"/>
    </source>
</evidence>
<name>A0ABT6H6N9_9BACI</name>
<evidence type="ECO:0000313" key="5">
    <source>
        <dbReference type="EMBL" id="MDG5754340.1"/>
    </source>
</evidence>
<dbReference type="InterPro" id="IPR027417">
    <property type="entry name" value="P-loop_NTPase"/>
</dbReference>
<reference evidence="5 6" key="1">
    <citation type="submission" date="2023-04" db="EMBL/GenBank/DDBJ databases">
        <title>Ectobacillus antri isolated from activated sludge.</title>
        <authorList>
            <person name="Yan P."/>
            <person name="Liu X."/>
        </authorList>
    </citation>
    <scope>NUCLEOTIDE SEQUENCE [LARGE SCALE GENOMIC DNA]</scope>
    <source>
        <strain evidence="5 6">C18H</strain>
    </source>
</reference>
<proteinExistence type="predicted"/>
<dbReference type="InterPro" id="IPR003593">
    <property type="entry name" value="AAA+_ATPase"/>
</dbReference>
<dbReference type="Pfam" id="PF00005">
    <property type="entry name" value="ABC_tran"/>
    <property type="match status" value="1"/>
</dbReference>
<dbReference type="SMART" id="SM00382">
    <property type="entry name" value="AAA"/>
    <property type="match status" value="1"/>
</dbReference>
<dbReference type="PANTHER" id="PTHR42939">
    <property type="entry name" value="ABC TRANSPORTER ATP-BINDING PROTEIN ALBC-RELATED"/>
    <property type="match status" value="1"/>
</dbReference>
<dbReference type="InterPro" id="IPR051782">
    <property type="entry name" value="ABC_Transporter_VariousFunc"/>
</dbReference>
<protein>
    <submittedName>
        <fullName evidence="5">ATP-binding cassette domain-containing protein</fullName>
    </submittedName>
</protein>
<dbReference type="SUPFAM" id="SSF52540">
    <property type="entry name" value="P-loop containing nucleoside triphosphate hydrolases"/>
    <property type="match status" value="1"/>
</dbReference>
<dbReference type="GO" id="GO:0005524">
    <property type="term" value="F:ATP binding"/>
    <property type="evidence" value="ECO:0007669"/>
    <property type="project" value="UniProtKB-KW"/>
</dbReference>
<dbReference type="EMBL" id="JARULN010000008">
    <property type="protein sequence ID" value="MDG5754340.1"/>
    <property type="molecule type" value="Genomic_DNA"/>
</dbReference>
<dbReference type="PROSITE" id="PS50893">
    <property type="entry name" value="ABC_TRANSPORTER_2"/>
    <property type="match status" value="1"/>
</dbReference>
<dbReference type="InterPro" id="IPR017871">
    <property type="entry name" value="ABC_transporter-like_CS"/>
</dbReference>